<dbReference type="GO" id="GO:0033194">
    <property type="term" value="P:response to hydroperoxide"/>
    <property type="evidence" value="ECO:0007669"/>
    <property type="project" value="TreeGrafter"/>
</dbReference>
<dbReference type="PANTHER" id="PTHR30283:SF4">
    <property type="entry name" value="PEROXIDE STRESS RESISTANCE PROTEIN YAAA"/>
    <property type="match status" value="1"/>
</dbReference>
<dbReference type="NCBIfam" id="NF002541">
    <property type="entry name" value="PRK02101.1-1"/>
    <property type="match status" value="1"/>
</dbReference>
<gene>
    <name evidence="1" type="ORF">METZ01_LOCUS83317</name>
</gene>
<protein>
    <submittedName>
        <fullName evidence="1">Uncharacterized protein</fullName>
    </submittedName>
</protein>
<evidence type="ECO:0000313" key="1">
    <source>
        <dbReference type="EMBL" id="SVA30463.1"/>
    </source>
</evidence>
<dbReference type="HAMAP" id="MF_00652">
    <property type="entry name" value="UPF0246"/>
    <property type="match status" value="1"/>
</dbReference>
<dbReference type="EMBL" id="UINC01006930">
    <property type="protein sequence ID" value="SVA30463.1"/>
    <property type="molecule type" value="Genomic_DNA"/>
</dbReference>
<dbReference type="PANTHER" id="PTHR30283">
    <property type="entry name" value="PEROXIDE STRESS RESPONSE PROTEIN YAAA"/>
    <property type="match status" value="1"/>
</dbReference>
<name>A0A381UUB1_9ZZZZ</name>
<dbReference type="AlphaFoldDB" id="A0A381UUB1"/>
<organism evidence="1">
    <name type="scientific">marine metagenome</name>
    <dbReference type="NCBI Taxonomy" id="408172"/>
    <lineage>
        <taxon>unclassified sequences</taxon>
        <taxon>metagenomes</taxon>
        <taxon>ecological metagenomes</taxon>
    </lineage>
</organism>
<sequence length="258" mass="29426">MIVVISPSKTLDCKTPSTVKKHSTPELLAYSRQLVEQCRKLDSAHISDLMKVSEKIADLNVKRFAEWDSELTPTNAKQAILAFKGDVYSGLDAETFGDFDFDFAQSKLRILSGLYGILRPLDLMKPYRLEMGTKLNNQKGKNLYHFWGDIITEKLNEVVVTLKEKVLVNLASNEYTKSINIDKFQGRIITPVFKEYKNGVYKVIGLHAKRARGLMARYIIKNQITEPKQLTEFNTGGYLFSVPDSNDTKLIFYRDSQL</sequence>
<dbReference type="InterPro" id="IPR005583">
    <property type="entry name" value="YaaA"/>
</dbReference>
<proteinExistence type="inferred from homology"/>
<dbReference type="GO" id="GO:0005829">
    <property type="term" value="C:cytosol"/>
    <property type="evidence" value="ECO:0007669"/>
    <property type="project" value="TreeGrafter"/>
</dbReference>
<dbReference type="NCBIfam" id="NF002542">
    <property type="entry name" value="PRK02101.1-3"/>
    <property type="match status" value="1"/>
</dbReference>
<reference evidence="1" key="1">
    <citation type="submission" date="2018-05" db="EMBL/GenBank/DDBJ databases">
        <authorList>
            <person name="Lanie J.A."/>
            <person name="Ng W.-L."/>
            <person name="Kazmierczak K.M."/>
            <person name="Andrzejewski T.M."/>
            <person name="Davidsen T.M."/>
            <person name="Wayne K.J."/>
            <person name="Tettelin H."/>
            <person name="Glass J.I."/>
            <person name="Rusch D."/>
            <person name="Podicherti R."/>
            <person name="Tsui H.-C.T."/>
            <person name="Winkler M.E."/>
        </authorList>
    </citation>
    <scope>NUCLEOTIDE SEQUENCE</scope>
</reference>
<accession>A0A381UUB1</accession>
<dbReference type="Pfam" id="PF03883">
    <property type="entry name" value="H2O2_YaaD"/>
    <property type="match status" value="1"/>
</dbReference>